<feature type="domain" description="Carrier" evidence="3">
    <location>
        <begin position="4"/>
        <end position="86"/>
    </location>
</feature>
<keyword evidence="2" id="KW-0597">Phosphoprotein</keyword>
<proteinExistence type="predicted"/>
<protein>
    <recommendedName>
        <fullName evidence="3">Carrier domain-containing protein</fullName>
    </recommendedName>
</protein>
<dbReference type="SUPFAM" id="SSF47336">
    <property type="entry name" value="ACP-like"/>
    <property type="match status" value="1"/>
</dbReference>
<dbReference type="InterPro" id="IPR006162">
    <property type="entry name" value="Ppantetheine_attach_site"/>
</dbReference>
<accession>A0A1F7X1I8</accession>
<keyword evidence="1" id="KW-0596">Phosphopantetheine</keyword>
<dbReference type="Proteomes" id="UP000178735">
    <property type="component" value="Unassembled WGS sequence"/>
</dbReference>
<dbReference type="Pfam" id="PF00550">
    <property type="entry name" value="PP-binding"/>
    <property type="match status" value="1"/>
</dbReference>
<evidence type="ECO:0000259" key="3">
    <source>
        <dbReference type="PROSITE" id="PS50075"/>
    </source>
</evidence>
<evidence type="ECO:0000256" key="1">
    <source>
        <dbReference type="ARBA" id="ARBA00022450"/>
    </source>
</evidence>
<dbReference type="InterPro" id="IPR036736">
    <property type="entry name" value="ACP-like_sf"/>
</dbReference>
<evidence type="ECO:0000256" key="2">
    <source>
        <dbReference type="ARBA" id="ARBA00022553"/>
    </source>
</evidence>
<evidence type="ECO:0000313" key="4">
    <source>
        <dbReference type="EMBL" id="OGM08165.1"/>
    </source>
</evidence>
<reference evidence="4 5" key="1">
    <citation type="journal article" date="2016" name="Nat. Commun.">
        <title>Thousands of microbial genomes shed light on interconnected biogeochemical processes in an aquifer system.</title>
        <authorList>
            <person name="Anantharaman K."/>
            <person name="Brown C.T."/>
            <person name="Hug L.A."/>
            <person name="Sharon I."/>
            <person name="Castelle C.J."/>
            <person name="Probst A.J."/>
            <person name="Thomas B.C."/>
            <person name="Singh A."/>
            <person name="Wilkins M.J."/>
            <person name="Karaoz U."/>
            <person name="Brodie E.L."/>
            <person name="Williams K.H."/>
            <person name="Hubbard S.S."/>
            <person name="Banfield J.F."/>
        </authorList>
    </citation>
    <scope>NUCLEOTIDE SEQUENCE [LARGE SCALE GENOMIC DNA]</scope>
</reference>
<comment type="caution">
    <text evidence="4">The sequence shown here is derived from an EMBL/GenBank/DDBJ whole genome shotgun (WGS) entry which is preliminary data.</text>
</comment>
<dbReference type="PROSITE" id="PS50075">
    <property type="entry name" value="CARRIER"/>
    <property type="match status" value="1"/>
</dbReference>
<sequence length="131" mass="14826">MDRNEIIDGVKECLLECVRAEADSITLKSRIIDDLGADSLDLLDIIFTLERKFKIKIKQGEIVKMAQDGIPPEEFQKNDRLLAKGAERLREVLSEVNTDEITEGMSTAKIPYLFNVETFVKIVERNLGKTA</sequence>
<dbReference type="Gene3D" id="1.10.1200.10">
    <property type="entry name" value="ACP-like"/>
    <property type="match status" value="1"/>
</dbReference>
<name>A0A1F7X1I8_9BACT</name>
<gene>
    <name evidence="4" type="ORF">A2008_11995</name>
</gene>
<organism evidence="4 5">
    <name type="scientific">Candidatus Wallbacteria bacterium GWC2_49_35</name>
    <dbReference type="NCBI Taxonomy" id="1817813"/>
    <lineage>
        <taxon>Bacteria</taxon>
        <taxon>Candidatus Walliibacteriota</taxon>
    </lineage>
</organism>
<dbReference type="STRING" id="1817813.A2008_11995"/>
<evidence type="ECO:0000313" key="5">
    <source>
        <dbReference type="Proteomes" id="UP000178735"/>
    </source>
</evidence>
<dbReference type="PROSITE" id="PS00012">
    <property type="entry name" value="PHOSPHOPANTETHEINE"/>
    <property type="match status" value="1"/>
</dbReference>
<dbReference type="AlphaFoldDB" id="A0A1F7X1I8"/>
<dbReference type="EMBL" id="MGFH01000023">
    <property type="protein sequence ID" value="OGM08165.1"/>
    <property type="molecule type" value="Genomic_DNA"/>
</dbReference>
<dbReference type="InterPro" id="IPR009081">
    <property type="entry name" value="PP-bd_ACP"/>
</dbReference>